<organism evidence="11 12">
    <name type="scientific">Bifidobacterium simiarum</name>
    <dbReference type="NCBI Taxonomy" id="2045441"/>
    <lineage>
        <taxon>Bacteria</taxon>
        <taxon>Bacillati</taxon>
        <taxon>Actinomycetota</taxon>
        <taxon>Actinomycetes</taxon>
        <taxon>Bifidobacteriales</taxon>
        <taxon>Bifidobacteriaceae</taxon>
        <taxon>Bifidobacterium</taxon>
    </lineage>
</organism>
<dbReference type="OrthoDB" id="9762978at2"/>
<dbReference type="Proteomes" id="UP000231451">
    <property type="component" value="Unassembled WGS sequence"/>
</dbReference>
<evidence type="ECO:0000256" key="9">
    <source>
        <dbReference type="SAM" id="Phobius"/>
    </source>
</evidence>
<dbReference type="GO" id="GO:0005886">
    <property type="term" value="C:plasma membrane"/>
    <property type="evidence" value="ECO:0007669"/>
    <property type="project" value="UniProtKB-SubCell"/>
</dbReference>
<keyword evidence="6 9" id="KW-1133">Transmembrane helix</keyword>
<keyword evidence="3" id="KW-0050">Antiport</keyword>
<comment type="subcellular location">
    <subcellularLocation>
        <location evidence="1">Cell membrane</location>
        <topology evidence="1">Multi-pass membrane protein</topology>
    </subcellularLocation>
</comment>
<dbReference type="AlphaFoldDB" id="A0A2M9HC84"/>
<evidence type="ECO:0000256" key="6">
    <source>
        <dbReference type="ARBA" id="ARBA00022989"/>
    </source>
</evidence>
<dbReference type="PANTHER" id="PTHR33451">
    <property type="entry name" value="MALATE-2H(+)/NA(+)-LACTATE ANTIPORTER"/>
    <property type="match status" value="1"/>
</dbReference>
<keyword evidence="4" id="KW-1003">Cell membrane</keyword>
<feature type="transmembrane region" description="Helical" evidence="9">
    <location>
        <begin position="16"/>
        <end position="37"/>
    </location>
</feature>
<dbReference type="InterPro" id="IPR052180">
    <property type="entry name" value="NhaC_Na-H+_Antiporter"/>
</dbReference>
<feature type="domain" description="Na+/H+ antiporter NhaC-like C-terminal" evidence="10">
    <location>
        <begin position="167"/>
        <end position="471"/>
    </location>
</feature>
<feature type="transmembrane region" description="Helical" evidence="9">
    <location>
        <begin position="269"/>
        <end position="288"/>
    </location>
</feature>
<evidence type="ECO:0000256" key="7">
    <source>
        <dbReference type="ARBA" id="ARBA00023136"/>
    </source>
</evidence>
<keyword evidence="5 9" id="KW-0812">Transmembrane</keyword>
<proteinExistence type="inferred from homology"/>
<reference evidence="11 12" key="1">
    <citation type="submission" date="2017-10" db="EMBL/GenBank/DDBJ databases">
        <title>Draft genome sequences of strains TRE 1, TRE 9, TRE H and TRI 7, isolated from tamarins, belonging to four potential novel Bifidobacterium species.</title>
        <authorList>
            <person name="Mattarelli P."/>
            <person name="Modesto M."/>
            <person name="Puglisi E."/>
            <person name="Morelli L."/>
            <person name="Spezio C."/>
            <person name="Bonetti A."/>
            <person name="Sandri C."/>
        </authorList>
    </citation>
    <scope>NUCLEOTIDE SEQUENCE [LARGE SCALE GENOMIC DNA]</scope>
    <source>
        <strain evidence="12">TRI7</strain>
    </source>
</reference>
<dbReference type="InterPro" id="IPR018461">
    <property type="entry name" value="Na/H_Antiport_NhaC-like_C"/>
</dbReference>
<dbReference type="EMBL" id="PEBK01000013">
    <property type="protein sequence ID" value="PJM74424.1"/>
    <property type="molecule type" value="Genomic_DNA"/>
</dbReference>
<keyword evidence="2" id="KW-0813">Transport</keyword>
<evidence type="ECO:0000256" key="1">
    <source>
        <dbReference type="ARBA" id="ARBA00004651"/>
    </source>
</evidence>
<protein>
    <submittedName>
        <fullName evidence="11">Na+/H+ antiporter NhaC</fullName>
    </submittedName>
</protein>
<keyword evidence="12" id="KW-1185">Reference proteome</keyword>
<comment type="caution">
    <text evidence="11">The sequence shown here is derived from an EMBL/GenBank/DDBJ whole genome shotgun (WGS) entry which is preliminary data.</text>
</comment>
<feature type="transmembrane region" description="Helical" evidence="9">
    <location>
        <begin position="199"/>
        <end position="221"/>
    </location>
</feature>
<accession>A0A2M9HC84</accession>
<feature type="transmembrane region" description="Helical" evidence="9">
    <location>
        <begin position="371"/>
        <end position="391"/>
    </location>
</feature>
<dbReference type="InterPro" id="IPR004770">
    <property type="entry name" value="Na/H_antiport_NhaC"/>
</dbReference>
<feature type="transmembrane region" description="Helical" evidence="9">
    <location>
        <begin position="452"/>
        <end position="474"/>
    </location>
</feature>
<feature type="transmembrane region" description="Helical" evidence="9">
    <location>
        <begin position="114"/>
        <end position="136"/>
    </location>
</feature>
<dbReference type="GO" id="GO:0015297">
    <property type="term" value="F:antiporter activity"/>
    <property type="evidence" value="ECO:0007669"/>
    <property type="project" value="UniProtKB-KW"/>
</dbReference>
<evidence type="ECO:0000259" key="10">
    <source>
        <dbReference type="Pfam" id="PF03553"/>
    </source>
</evidence>
<feature type="transmembrane region" description="Helical" evidence="9">
    <location>
        <begin position="330"/>
        <end position="350"/>
    </location>
</feature>
<name>A0A2M9HC84_9BIFI</name>
<gene>
    <name evidence="11" type="primary">nhaC</name>
    <name evidence="11" type="ORF">CSQ87_10040</name>
</gene>
<dbReference type="NCBIfam" id="TIGR00931">
    <property type="entry name" value="antiport_nhaC"/>
    <property type="match status" value="1"/>
</dbReference>
<evidence type="ECO:0000256" key="5">
    <source>
        <dbReference type="ARBA" id="ARBA00022692"/>
    </source>
</evidence>
<dbReference type="RefSeq" id="WP_100513748.1">
    <property type="nucleotide sequence ID" value="NZ_JAFEJQ010000013.1"/>
</dbReference>
<feature type="transmembrane region" description="Helical" evidence="9">
    <location>
        <begin position="241"/>
        <end position="262"/>
    </location>
</feature>
<evidence type="ECO:0000313" key="11">
    <source>
        <dbReference type="EMBL" id="PJM74424.1"/>
    </source>
</evidence>
<keyword evidence="7 9" id="KW-0472">Membrane</keyword>
<dbReference type="Pfam" id="PF03553">
    <property type="entry name" value="Na_H_antiporter"/>
    <property type="match status" value="1"/>
</dbReference>
<comment type="similarity">
    <text evidence="8">Belongs to the NhaC Na(+)/H(+) (TC 2.A.35) antiporter family.</text>
</comment>
<feature type="transmembrane region" description="Helical" evidence="9">
    <location>
        <begin position="43"/>
        <end position="60"/>
    </location>
</feature>
<sequence>MEKKEVKKREVKQPSLFVALIPIFFMCIFMGVGYVAMGLPSEPMMILTAVVAGIIAWRLGHSFNDMIHTIAEKIASVMPALLILITVGALIGSWMSGGTIPMLVYYGLKIVSPQYLYITALLVTAIVSVCTGTSWGSMGTIGVAFMGVALGMDGVNPAIVCGAVVSGAYFGDKLSPLSGDTNLAAAITRVDLFKHMAHLLWTTLSSLIVAAIVMFFAGQTVHVSSGSIAKIEQINGTLSSIYDMNVIMLLIPVLIILVGSMLRKPTIPVMLLSSAVAMFNTVVIQHFSVASAFNAVVSGFDTTTFLGENYDLGPAAEDISSLLNRGGMSAMMSTLLIAFCALSFAGILSCSGALDTIVNNLLKVAKSTGSLIVVTLVTGVLTIATTCNGQVSLVLPGELLRPAYIKRGLHPCNLSRSIEDSGTIFEPILPWTAAGAYCASTLGVATLSYMPWATLCWTGVIFATIWGFTGIGITKLTPEEQKEMLAELEKEEQQKEISA</sequence>
<dbReference type="PANTHER" id="PTHR33451:SF3">
    <property type="entry name" value="MALATE-2H(+)_NA(+)-LACTATE ANTIPORTER"/>
    <property type="match status" value="1"/>
</dbReference>
<evidence type="ECO:0000256" key="4">
    <source>
        <dbReference type="ARBA" id="ARBA00022475"/>
    </source>
</evidence>
<feature type="transmembrane region" description="Helical" evidence="9">
    <location>
        <begin position="81"/>
        <end position="108"/>
    </location>
</feature>
<evidence type="ECO:0000256" key="3">
    <source>
        <dbReference type="ARBA" id="ARBA00022449"/>
    </source>
</evidence>
<evidence type="ECO:0000313" key="12">
    <source>
        <dbReference type="Proteomes" id="UP000231451"/>
    </source>
</evidence>
<evidence type="ECO:0000256" key="2">
    <source>
        <dbReference type="ARBA" id="ARBA00022448"/>
    </source>
</evidence>
<evidence type="ECO:0000256" key="8">
    <source>
        <dbReference type="ARBA" id="ARBA00038435"/>
    </source>
</evidence>